<dbReference type="PANTHER" id="PTHR10314">
    <property type="entry name" value="CYSTATHIONINE BETA-SYNTHASE"/>
    <property type="match status" value="1"/>
</dbReference>
<accession>A0A8J7JFS8</accession>
<evidence type="ECO:0008006" key="3">
    <source>
        <dbReference type="Google" id="ProtNLM"/>
    </source>
</evidence>
<dbReference type="GO" id="GO:1901605">
    <property type="term" value="P:alpha-amino acid metabolic process"/>
    <property type="evidence" value="ECO:0007669"/>
    <property type="project" value="UniProtKB-ARBA"/>
</dbReference>
<evidence type="ECO:0000313" key="1">
    <source>
        <dbReference type="EMBL" id="MBE9118980.1"/>
    </source>
</evidence>
<protein>
    <recommendedName>
        <fullName evidence="3">Cysteine synthase</fullName>
    </recommendedName>
</protein>
<dbReference type="Proteomes" id="UP000654482">
    <property type="component" value="Unassembled WGS sequence"/>
</dbReference>
<gene>
    <name evidence="1" type="ORF">IQ249_24115</name>
</gene>
<name>A0A8J7JFS8_9CYAN</name>
<dbReference type="InterPro" id="IPR036052">
    <property type="entry name" value="TrpB-like_PALP_sf"/>
</dbReference>
<organism evidence="1 2">
    <name type="scientific">Lusitaniella coriacea LEGE 07157</name>
    <dbReference type="NCBI Taxonomy" id="945747"/>
    <lineage>
        <taxon>Bacteria</taxon>
        <taxon>Bacillati</taxon>
        <taxon>Cyanobacteriota</taxon>
        <taxon>Cyanophyceae</taxon>
        <taxon>Spirulinales</taxon>
        <taxon>Lusitaniellaceae</taxon>
        <taxon>Lusitaniella</taxon>
    </lineage>
</organism>
<reference evidence="1" key="1">
    <citation type="submission" date="2020-10" db="EMBL/GenBank/DDBJ databases">
        <authorList>
            <person name="Castelo-Branco R."/>
            <person name="Eusebio N."/>
            <person name="Adriana R."/>
            <person name="Vieira A."/>
            <person name="Brugerolle De Fraissinette N."/>
            <person name="Rezende De Castro R."/>
            <person name="Schneider M.P."/>
            <person name="Vasconcelos V."/>
            <person name="Leao P.N."/>
        </authorList>
    </citation>
    <scope>NUCLEOTIDE SEQUENCE</scope>
    <source>
        <strain evidence="1">LEGE 07157</strain>
    </source>
</reference>
<comment type="caution">
    <text evidence="1">The sequence shown here is derived from an EMBL/GenBank/DDBJ whole genome shotgun (WGS) entry which is preliminary data.</text>
</comment>
<sequence length="81" mass="8955">MEPTDEVVAVRYIAYAHRLVREEGIISGISTNVALAAAIKIAQRVENQGKLGVTIQPSFGECYLSTPLFQDLEQRTPDFFA</sequence>
<dbReference type="AlphaFoldDB" id="A0A8J7JFS8"/>
<dbReference type="SUPFAM" id="SSF53686">
    <property type="entry name" value="Tryptophan synthase beta subunit-like PLP-dependent enzymes"/>
    <property type="match status" value="1"/>
</dbReference>
<dbReference type="InterPro" id="IPR050214">
    <property type="entry name" value="Cys_Synth/Cystath_Beta-Synth"/>
</dbReference>
<evidence type="ECO:0000313" key="2">
    <source>
        <dbReference type="Proteomes" id="UP000654482"/>
    </source>
</evidence>
<keyword evidence="2" id="KW-1185">Reference proteome</keyword>
<dbReference type="Gene3D" id="3.40.50.1100">
    <property type="match status" value="1"/>
</dbReference>
<proteinExistence type="predicted"/>
<dbReference type="EMBL" id="JADEWZ010000072">
    <property type="protein sequence ID" value="MBE9118980.1"/>
    <property type="molecule type" value="Genomic_DNA"/>
</dbReference>